<dbReference type="InterPro" id="IPR057157">
    <property type="entry name" value="DUF7835"/>
</dbReference>
<accession>A0A830F0B8</accession>
<dbReference type="OrthoDB" id="297362at2157"/>
<organism evidence="3 4">
    <name type="scientific">Halarchaeum grantii</name>
    <dbReference type="NCBI Taxonomy" id="1193105"/>
    <lineage>
        <taxon>Archaea</taxon>
        <taxon>Methanobacteriati</taxon>
        <taxon>Methanobacteriota</taxon>
        <taxon>Stenosarchaea group</taxon>
        <taxon>Halobacteria</taxon>
        <taxon>Halobacteriales</taxon>
        <taxon>Halobacteriaceae</taxon>
    </lineage>
</organism>
<dbReference type="AlphaFoldDB" id="A0A830F0B8"/>
<proteinExistence type="predicted"/>
<gene>
    <name evidence="3" type="ORF">GCM10009037_08360</name>
</gene>
<dbReference type="EMBL" id="BMPF01000001">
    <property type="protein sequence ID" value="GGL27073.1"/>
    <property type="molecule type" value="Genomic_DNA"/>
</dbReference>
<evidence type="ECO:0000313" key="3">
    <source>
        <dbReference type="EMBL" id="GGL27073.1"/>
    </source>
</evidence>
<evidence type="ECO:0000256" key="1">
    <source>
        <dbReference type="SAM" id="MobiDB-lite"/>
    </source>
</evidence>
<feature type="domain" description="DUF7835" evidence="2">
    <location>
        <begin position="1"/>
        <end position="66"/>
    </location>
</feature>
<feature type="region of interest" description="Disordered" evidence="1">
    <location>
        <begin position="1"/>
        <end position="43"/>
    </location>
</feature>
<dbReference type="Proteomes" id="UP000628840">
    <property type="component" value="Unassembled WGS sequence"/>
</dbReference>
<name>A0A830F0B8_9EURY</name>
<keyword evidence="4" id="KW-1185">Reference proteome</keyword>
<dbReference type="Pfam" id="PF25205">
    <property type="entry name" value="DUF7835"/>
    <property type="match status" value="1"/>
</dbReference>
<feature type="compositionally biased region" description="Basic and acidic residues" evidence="1">
    <location>
        <begin position="30"/>
        <end position="43"/>
    </location>
</feature>
<evidence type="ECO:0000313" key="4">
    <source>
        <dbReference type="Proteomes" id="UP000628840"/>
    </source>
</evidence>
<comment type="caution">
    <text evidence="3">The sequence shown here is derived from an EMBL/GenBank/DDBJ whole genome shotgun (WGS) entry which is preliminary data.</text>
</comment>
<evidence type="ECO:0000259" key="2">
    <source>
        <dbReference type="Pfam" id="PF25205"/>
    </source>
</evidence>
<reference evidence="3 4" key="1">
    <citation type="journal article" date="2019" name="Int. J. Syst. Evol. Microbiol.">
        <title>The Global Catalogue of Microorganisms (GCM) 10K type strain sequencing project: providing services to taxonomists for standard genome sequencing and annotation.</title>
        <authorList>
            <consortium name="The Broad Institute Genomics Platform"/>
            <consortium name="The Broad Institute Genome Sequencing Center for Infectious Disease"/>
            <person name="Wu L."/>
            <person name="Ma J."/>
        </authorList>
    </citation>
    <scope>NUCLEOTIDE SEQUENCE [LARGE SCALE GENOMIC DNA]</scope>
    <source>
        <strain evidence="3 4">JCM 19585</strain>
    </source>
</reference>
<protein>
    <recommendedName>
        <fullName evidence="2">DUF7835 domain-containing protein</fullName>
    </recommendedName>
</protein>
<sequence length="66" mass="7231">MASKTPRSDGMAESCESCGKETPHAVSVELKTESDKDENAEFSREPYRVAKCRVCGETSSTRMNNA</sequence>